<evidence type="ECO:0000313" key="1">
    <source>
        <dbReference type="EMBL" id="KAI2385944.1"/>
    </source>
</evidence>
<comment type="caution">
    <text evidence="1">The sequence shown here is derived from an EMBL/GenBank/DDBJ whole genome shotgun (WGS) entry which is preliminary data.</text>
</comment>
<organism evidence="1">
    <name type="scientific">Ophidiomyces ophidiicola</name>
    <dbReference type="NCBI Taxonomy" id="1387563"/>
    <lineage>
        <taxon>Eukaryota</taxon>
        <taxon>Fungi</taxon>
        <taxon>Dikarya</taxon>
        <taxon>Ascomycota</taxon>
        <taxon>Pezizomycotina</taxon>
        <taxon>Eurotiomycetes</taxon>
        <taxon>Eurotiomycetidae</taxon>
        <taxon>Onygenales</taxon>
        <taxon>Onygenaceae</taxon>
        <taxon>Ophidiomyces</taxon>
    </lineage>
</organism>
<reference evidence="1" key="1">
    <citation type="journal article" date="2022" name="bioRxiv">
        <title>Population genetic analysis of Ophidiomyces ophidiicola, the causative agent of snake fungal disease, indicates recent introductions to the USA.</title>
        <authorList>
            <person name="Ladner J.T."/>
            <person name="Palmer J.M."/>
            <person name="Ettinger C.L."/>
            <person name="Stajich J.E."/>
            <person name="Farrell T.M."/>
            <person name="Glorioso B.M."/>
            <person name="Lawson B."/>
            <person name="Price S.J."/>
            <person name="Stengle A.G."/>
            <person name="Grear D.A."/>
            <person name="Lorch J.M."/>
        </authorList>
    </citation>
    <scope>NUCLEOTIDE SEQUENCE</scope>
    <source>
        <strain evidence="1">NWHC 24266-5</strain>
    </source>
</reference>
<proteinExistence type="predicted"/>
<gene>
    <name evidence="1" type="primary">APL6_1</name>
    <name evidence="1" type="ORF">LOY88_003864</name>
</gene>
<sequence>MSSSAHPRLGPDRPSLISPIFHASELDTKDRICAAFTGRGSSLGQNSRFSFHTPPKPDPVKHSETGSQPSPSSLHFTQNLQYLAAELGFKPEFLTWPNGAWPHSGKVIIAEDVEWDVSPRTGGIVPVKIQGNERNAVAYDGIVTRSPRFVLGVQGADCPSIFMYAPESGVIGLAHSGWRPLVRGVAGNMVHAMIGCGAQKSDIKAYISPGAGDHYNQFHWGAEMEPHIRDVFVQAGREDLLQASDLRHEMTEEDRQQLEMALGKEVLPGASFKLTEFASSELQRYGVSSKNIIQNDDSTIVTRQYLPDAVADSMFRYHSYRREWPNHGLSMSVLFLKPGGRSEGET</sequence>
<name>A0ACB8UVS1_9EURO</name>
<protein>
    <submittedName>
        <fullName evidence="1">AP-3 complex subunit beta</fullName>
    </submittedName>
</protein>
<accession>A0ACB8UVS1</accession>
<dbReference type="EMBL" id="JALBCA010000053">
    <property type="protein sequence ID" value="KAI2385944.1"/>
    <property type="molecule type" value="Genomic_DNA"/>
</dbReference>